<comment type="similarity">
    <text evidence="1">Belongs to the bacterial solute-binding protein 1 family. WtpA subfamily.</text>
</comment>
<dbReference type="Proteomes" id="UP000886069">
    <property type="component" value="Unassembled WGS sequence"/>
</dbReference>
<comment type="caution">
    <text evidence="2">The sequence shown here is derived from an EMBL/GenBank/DDBJ whole genome shotgun (WGS) entry which is preliminary data.</text>
</comment>
<reference evidence="2" key="1">
    <citation type="journal article" date="2020" name="mSystems">
        <title>Genome- and Community-Level Interaction Insights into Carbon Utilization and Element Cycling Functions of Hydrothermarchaeota in Hydrothermal Sediment.</title>
        <authorList>
            <person name="Zhou Z."/>
            <person name="Liu Y."/>
            <person name="Xu W."/>
            <person name="Pan J."/>
            <person name="Luo Z.H."/>
            <person name="Li M."/>
        </authorList>
    </citation>
    <scope>NUCLEOTIDE SEQUENCE [LARGE SCALE GENOMIC DNA]</scope>
    <source>
        <strain evidence="2">SpSt-1233</strain>
    </source>
</reference>
<dbReference type="SUPFAM" id="SSF53850">
    <property type="entry name" value="Periplasmic binding protein-like II"/>
    <property type="match status" value="1"/>
</dbReference>
<dbReference type="PANTHER" id="PTHR30632">
    <property type="entry name" value="MOLYBDATE-BINDING PERIPLASMIC PROTEIN"/>
    <property type="match status" value="1"/>
</dbReference>
<dbReference type="EMBL" id="DSEC01000208">
    <property type="protein sequence ID" value="HER43391.1"/>
    <property type="molecule type" value="Genomic_DNA"/>
</dbReference>
<sequence length="311" mass="34034">MIVLFACSCSGSRERDTAVKLVVFHAGSLSVPMREMAEAFEREHPGVEVLLEAAGSRACARKITDLGRLCDVMASADYTVIDELLIPERAEWNIKFAANEMAIVYRGSSRMADEIGARNWHEVLLRGDVSFGRSDPDADPCGYRTVLALKLAESYYGIEGLAARMLEKDTEHIRPKETDLLALLEAGAIDYIFLYRSVAEQHGLEYLVLPDEINLANPELAGRYAAVSVEVSGKEPGTTITKRGAPMVYGVTIPSNAPNPELAVEFVAFMLDASKGLAIMERNGQPPLVPSPTDTYTKIPERLRAFALPAE</sequence>
<dbReference type="Gene3D" id="3.40.190.10">
    <property type="entry name" value="Periplasmic binding protein-like II"/>
    <property type="match status" value="2"/>
</dbReference>
<dbReference type="AlphaFoldDB" id="A0A7V2AU98"/>
<dbReference type="PANTHER" id="PTHR30632:SF16">
    <property type="entry name" value="MOLYBDATE_TUNGSTATE-BINDING PROTEIN WTPA"/>
    <property type="match status" value="1"/>
</dbReference>
<gene>
    <name evidence="2" type="ORF">ENO08_02920</name>
</gene>
<organism evidence="2">
    <name type="scientific">Eiseniibacteriota bacterium</name>
    <dbReference type="NCBI Taxonomy" id="2212470"/>
    <lineage>
        <taxon>Bacteria</taxon>
        <taxon>Candidatus Eiseniibacteriota</taxon>
    </lineage>
</organism>
<protein>
    <submittedName>
        <fullName evidence="2">Extracellular solute-binding protein</fullName>
    </submittedName>
</protein>
<dbReference type="InterPro" id="IPR050682">
    <property type="entry name" value="ModA/WtpA"/>
</dbReference>
<accession>A0A7V2AU98</accession>
<dbReference type="GO" id="GO:0015689">
    <property type="term" value="P:molybdate ion transport"/>
    <property type="evidence" value="ECO:0007669"/>
    <property type="project" value="TreeGrafter"/>
</dbReference>
<dbReference type="Pfam" id="PF13531">
    <property type="entry name" value="SBP_bac_11"/>
    <property type="match status" value="1"/>
</dbReference>
<name>A0A7V2AU98_UNCEI</name>
<dbReference type="CDD" id="cd13540">
    <property type="entry name" value="PBP2_ModA_WtpA"/>
    <property type="match status" value="1"/>
</dbReference>
<dbReference type="GO" id="GO:0030973">
    <property type="term" value="F:molybdate ion binding"/>
    <property type="evidence" value="ECO:0007669"/>
    <property type="project" value="TreeGrafter"/>
</dbReference>
<evidence type="ECO:0000256" key="1">
    <source>
        <dbReference type="ARBA" id="ARBA00009438"/>
    </source>
</evidence>
<proteinExistence type="inferred from homology"/>
<evidence type="ECO:0000313" key="2">
    <source>
        <dbReference type="EMBL" id="HER43391.1"/>
    </source>
</evidence>